<evidence type="ECO:0000259" key="1">
    <source>
        <dbReference type="Pfam" id="PF02854"/>
    </source>
</evidence>
<protein>
    <recommendedName>
        <fullName evidence="1">MIF4G domain-containing protein</fullName>
    </recommendedName>
</protein>
<proteinExistence type="predicted"/>
<dbReference type="GO" id="GO:0003723">
    <property type="term" value="F:RNA binding"/>
    <property type="evidence" value="ECO:0007669"/>
    <property type="project" value="InterPro"/>
</dbReference>
<dbReference type="EMBL" id="MN739312">
    <property type="protein sequence ID" value="QHS98229.1"/>
    <property type="molecule type" value="Genomic_DNA"/>
</dbReference>
<dbReference type="InterPro" id="IPR016024">
    <property type="entry name" value="ARM-type_fold"/>
</dbReference>
<dbReference type="Pfam" id="PF02854">
    <property type="entry name" value="MIF4G"/>
    <property type="match status" value="1"/>
</dbReference>
<dbReference type="Gene3D" id="1.25.40.180">
    <property type="match status" value="1"/>
</dbReference>
<sequence length="285" mass="33929">MTYSIDIFNKEYDFTLNDKVNTTIEYLNKQFQDSANRNYRRGGKREYDPNFTVTKFEKKSEIQQHIGEIKTLLNKLTDKTFDKISEEIFTLLDKIEDNDDKFEEVSKVIFKIVSSNSCFSYIYAKLYKQLVEKYEIFMKKIDICLEMNNKLIYNFVQVSSDENYDEFCKMNEDKQKRRALVSFLSNACLLKLIDLSVIIKYVNDLLNSVYQEMNKEDNRMVVEEVAEVIYIFITICNKMLKDTEEYNGFLNNIKILSELKVNDYQSCSSRAKFKYLDILDFVKKH</sequence>
<reference evidence="2" key="1">
    <citation type="journal article" date="2020" name="Nature">
        <title>Giant virus diversity and host interactions through global metagenomics.</title>
        <authorList>
            <person name="Schulz F."/>
            <person name="Roux S."/>
            <person name="Paez-Espino D."/>
            <person name="Jungbluth S."/>
            <person name="Walsh D.A."/>
            <person name="Denef V.J."/>
            <person name="McMahon K.D."/>
            <person name="Konstantinidis K.T."/>
            <person name="Eloe-Fadrosh E.A."/>
            <person name="Kyrpides N.C."/>
            <person name="Woyke T."/>
        </authorList>
    </citation>
    <scope>NUCLEOTIDE SEQUENCE</scope>
    <source>
        <strain evidence="2">GVMAG-M-3300020182-84</strain>
    </source>
</reference>
<organism evidence="2">
    <name type="scientific">viral metagenome</name>
    <dbReference type="NCBI Taxonomy" id="1070528"/>
    <lineage>
        <taxon>unclassified sequences</taxon>
        <taxon>metagenomes</taxon>
        <taxon>organismal metagenomes</taxon>
    </lineage>
</organism>
<dbReference type="AlphaFoldDB" id="A0A6C0C389"/>
<dbReference type="SUPFAM" id="SSF48371">
    <property type="entry name" value="ARM repeat"/>
    <property type="match status" value="1"/>
</dbReference>
<dbReference type="InterPro" id="IPR003890">
    <property type="entry name" value="MIF4G-like_typ-3"/>
</dbReference>
<name>A0A6C0C389_9ZZZZ</name>
<accession>A0A6C0C389</accession>
<feature type="domain" description="MIF4G" evidence="1">
    <location>
        <begin position="69"/>
        <end position="284"/>
    </location>
</feature>
<evidence type="ECO:0000313" key="2">
    <source>
        <dbReference type="EMBL" id="QHS98229.1"/>
    </source>
</evidence>